<keyword evidence="4 7" id="KW-0812">Transmembrane</keyword>
<evidence type="ECO:0000256" key="6">
    <source>
        <dbReference type="ARBA" id="ARBA00023136"/>
    </source>
</evidence>
<dbReference type="GO" id="GO:0055085">
    <property type="term" value="P:transmembrane transport"/>
    <property type="evidence" value="ECO:0007669"/>
    <property type="project" value="InterPro"/>
</dbReference>
<accession>A0A1P8KM78</accession>
<evidence type="ECO:0000313" key="9">
    <source>
        <dbReference type="EMBL" id="APW65653.1"/>
    </source>
</evidence>
<feature type="transmembrane region" description="Helical" evidence="7">
    <location>
        <begin position="109"/>
        <end position="130"/>
    </location>
</feature>
<evidence type="ECO:0000256" key="3">
    <source>
        <dbReference type="ARBA" id="ARBA00022475"/>
    </source>
</evidence>
<comment type="subcellular location">
    <subcellularLocation>
        <location evidence="1 7">Cell membrane</location>
        <topology evidence="1 7">Multi-pass membrane protein</topology>
    </subcellularLocation>
</comment>
<dbReference type="KEGG" id="alp:LPB137_07205"/>
<keyword evidence="2 7" id="KW-0813">Transport</keyword>
<evidence type="ECO:0000256" key="4">
    <source>
        <dbReference type="ARBA" id="ARBA00022692"/>
    </source>
</evidence>
<keyword evidence="3" id="KW-1003">Cell membrane</keyword>
<dbReference type="SUPFAM" id="SSF161098">
    <property type="entry name" value="MetI-like"/>
    <property type="match status" value="1"/>
</dbReference>
<gene>
    <name evidence="9" type="ORF">LPB137_07205</name>
</gene>
<keyword evidence="5 7" id="KW-1133">Transmembrane helix</keyword>
<dbReference type="Pfam" id="PF00528">
    <property type="entry name" value="BPD_transp_1"/>
    <property type="match status" value="1"/>
</dbReference>
<feature type="transmembrane region" description="Helical" evidence="7">
    <location>
        <begin position="73"/>
        <end position="97"/>
    </location>
</feature>
<feature type="transmembrane region" description="Helical" evidence="7">
    <location>
        <begin position="12"/>
        <end position="31"/>
    </location>
</feature>
<keyword evidence="6 7" id="KW-0472">Membrane</keyword>
<dbReference type="STRING" id="1850254.LPB137_07205"/>
<dbReference type="GO" id="GO:0005886">
    <property type="term" value="C:plasma membrane"/>
    <property type="evidence" value="ECO:0007669"/>
    <property type="project" value="UniProtKB-SubCell"/>
</dbReference>
<evidence type="ECO:0000256" key="1">
    <source>
        <dbReference type="ARBA" id="ARBA00004651"/>
    </source>
</evidence>
<feature type="transmembrane region" description="Helical" evidence="7">
    <location>
        <begin position="188"/>
        <end position="209"/>
    </location>
</feature>
<dbReference type="EMBL" id="CP019070">
    <property type="protein sequence ID" value="APW65653.1"/>
    <property type="molecule type" value="Genomic_DNA"/>
</dbReference>
<keyword evidence="10" id="KW-1185">Reference proteome</keyword>
<dbReference type="PROSITE" id="PS50928">
    <property type="entry name" value="ABC_TM1"/>
    <property type="match status" value="1"/>
</dbReference>
<feature type="domain" description="ABC transmembrane type-1" evidence="8">
    <location>
        <begin position="72"/>
        <end position="262"/>
    </location>
</feature>
<evidence type="ECO:0000259" key="8">
    <source>
        <dbReference type="PROSITE" id="PS50928"/>
    </source>
</evidence>
<dbReference type="InterPro" id="IPR000515">
    <property type="entry name" value="MetI-like"/>
</dbReference>
<sequence length="276" mass="30856">MTYKTKEKITHRVLVTLAWVIALIFFFPIFWMVLTSFKTELQAIAVPPMFIFEGTFENYALVNERSDYWHHAINSIITSFGATLLSLIIAVPAAYSFAFSPTKNTKDVMLWMLSTKMLPAVGVLLPIYLIAQKFGLLDTKTVLIVIFMLMNLPIIIWMLFSYFKDLPKDILEAASLDGANYLQELRHVVLPLSWGGITSTGLLSIILCWNEAFWSINLTSADAATLTSLVASYSSPEGLFWAKLSAISTLACAPIVVFGWFCQKQLVQGLTFGAVK</sequence>
<evidence type="ECO:0000256" key="5">
    <source>
        <dbReference type="ARBA" id="ARBA00022989"/>
    </source>
</evidence>
<dbReference type="Gene3D" id="1.10.3720.10">
    <property type="entry name" value="MetI-like"/>
    <property type="match status" value="1"/>
</dbReference>
<dbReference type="AlphaFoldDB" id="A0A1P8KM78"/>
<dbReference type="CDD" id="cd06261">
    <property type="entry name" value="TM_PBP2"/>
    <property type="match status" value="1"/>
</dbReference>
<dbReference type="InterPro" id="IPR035906">
    <property type="entry name" value="MetI-like_sf"/>
</dbReference>
<evidence type="ECO:0000256" key="2">
    <source>
        <dbReference type="ARBA" id="ARBA00022448"/>
    </source>
</evidence>
<feature type="transmembrane region" description="Helical" evidence="7">
    <location>
        <begin position="240"/>
        <end position="262"/>
    </location>
</feature>
<protein>
    <submittedName>
        <fullName evidence="9">Sugar ABC transporter permease</fullName>
    </submittedName>
</protein>
<comment type="similarity">
    <text evidence="7">Belongs to the binding-protein-dependent transport system permease family.</text>
</comment>
<proteinExistence type="inferred from homology"/>
<dbReference type="InterPro" id="IPR050901">
    <property type="entry name" value="BP-dep_ABC_trans_perm"/>
</dbReference>
<dbReference type="PANTHER" id="PTHR32243">
    <property type="entry name" value="MALTOSE TRANSPORT SYSTEM PERMEASE-RELATED"/>
    <property type="match status" value="1"/>
</dbReference>
<dbReference type="PANTHER" id="PTHR32243:SF18">
    <property type="entry name" value="INNER MEMBRANE ABC TRANSPORTER PERMEASE PROTEIN YCJP"/>
    <property type="match status" value="1"/>
</dbReference>
<evidence type="ECO:0000313" key="10">
    <source>
        <dbReference type="Proteomes" id="UP000186074"/>
    </source>
</evidence>
<dbReference type="RefSeq" id="WP_076086365.1">
    <property type="nucleotide sequence ID" value="NZ_CP019070.1"/>
</dbReference>
<dbReference type="Proteomes" id="UP000186074">
    <property type="component" value="Chromosome"/>
</dbReference>
<reference evidence="9 10" key="1">
    <citation type="submission" date="2017-01" db="EMBL/GenBank/DDBJ databases">
        <title>Genome sequencing of Arcobacter sp. LPB0137.</title>
        <authorList>
            <person name="Lee G.-W."/>
            <person name="Yi H."/>
        </authorList>
    </citation>
    <scope>NUCLEOTIDE SEQUENCE [LARGE SCALE GENOMIC DNA]</scope>
    <source>
        <strain evidence="9 10">LPB0137</strain>
    </source>
</reference>
<organism evidence="9 10">
    <name type="scientific">Poseidonibacter parvus</name>
    <dbReference type="NCBI Taxonomy" id="1850254"/>
    <lineage>
        <taxon>Bacteria</taxon>
        <taxon>Pseudomonadati</taxon>
        <taxon>Campylobacterota</taxon>
        <taxon>Epsilonproteobacteria</taxon>
        <taxon>Campylobacterales</taxon>
        <taxon>Arcobacteraceae</taxon>
        <taxon>Poseidonibacter</taxon>
    </lineage>
</organism>
<name>A0A1P8KM78_9BACT</name>
<evidence type="ECO:0000256" key="7">
    <source>
        <dbReference type="RuleBase" id="RU363032"/>
    </source>
</evidence>
<feature type="transmembrane region" description="Helical" evidence="7">
    <location>
        <begin position="142"/>
        <end position="163"/>
    </location>
</feature>
<dbReference type="OrthoDB" id="369039at2"/>